<dbReference type="EMBL" id="JAGSOV010000061">
    <property type="protein sequence ID" value="MCO1658983.1"/>
    <property type="molecule type" value="Genomic_DNA"/>
</dbReference>
<reference evidence="2" key="1">
    <citation type="submission" date="2021-04" db="EMBL/GenBank/DDBJ databases">
        <title>Pseudonocardia sp. nov., isolated from sandy soil of mangrove forest.</title>
        <authorList>
            <person name="Zan Z."/>
            <person name="Huang R."/>
            <person name="Liu W."/>
        </authorList>
    </citation>
    <scope>NUCLEOTIDE SEQUENCE</scope>
    <source>
        <strain evidence="2">S2-4</strain>
    </source>
</reference>
<organism evidence="2 3">
    <name type="scientific">Pseudonocardia humida</name>
    <dbReference type="NCBI Taxonomy" id="2800819"/>
    <lineage>
        <taxon>Bacteria</taxon>
        <taxon>Bacillati</taxon>
        <taxon>Actinomycetota</taxon>
        <taxon>Actinomycetes</taxon>
        <taxon>Pseudonocardiales</taxon>
        <taxon>Pseudonocardiaceae</taxon>
        <taxon>Pseudonocardia</taxon>
    </lineage>
</organism>
<protein>
    <recommendedName>
        <fullName evidence="4">Major facilitator superfamily (MFS) profile domain-containing protein</fullName>
    </recommendedName>
</protein>
<sequence length="189" mass="18961">MAQQKQQFGGIKWGSAFFGWLTATGTALLLTALVAAAGTAIGLATADTGAGQAVDEATRAAQDPATAATVGLTGSIVLLVILFLAYVCGGYVAGRMARFSGVKQGVAVWVWAVVIAIVIAALGALAGSQFDVLANLNGLPRLPINEGTLTTGGIIAALLALAAALAGAILGGLAGMRYHRKVDRAGFDH</sequence>
<accession>A0ABT1A7T8</accession>
<gene>
    <name evidence="2" type="ORF">KDL28_28330</name>
</gene>
<evidence type="ECO:0000256" key="1">
    <source>
        <dbReference type="SAM" id="Phobius"/>
    </source>
</evidence>
<feature type="transmembrane region" description="Helical" evidence="1">
    <location>
        <begin position="106"/>
        <end position="130"/>
    </location>
</feature>
<keyword evidence="1" id="KW-1133">Transmembrane helix</keyword>
<keyword evidence="1" id="KW-0812">Transmembrane</keyword>
<dbReference type="Proteomes" id="UP001165283">
    <property type="component" value="Unassembled WGS sequence"/>
</dbReference>
<comment type="caution">
    <text evidence="2">The sequence shown here is derived from an EMBL/GenBank/DDBJ whole genome shotgun (WGS) entry which is preliminary data.</text>
</comment>
<feature type="transmembrane region" description="Helical" evidence="1">
    <location>
        <begin position="70"/>
        <end position="94"/>
    </location>
</feature>
<keyword evidence="1" id="KW-0472">Membrane</keyword>
<evidence type="ECO:0008006" key="4">
    <source>
        <dbReference type="Google" id="ProtNLM"/>
    </source>
</evidence>
<feature type="transmembrane region" description="Helical" evidence="1">
    <location>
        <begin position="150"/>
        <end position="174"/>
    </location>
</feature>
<evidence type="ECO:0000313" key="3">
    <source>
        <dbReference type="Proteomes" id="UP001165283"/>
    </source>
</evidence>
<name>A0ABT1A7T8_9PSEU</name>
<keyword evidence="3" id="KW-1185">Reference proteome</keyword>
<evidence type="ECO:0000313" key="2">
    <source>
        <dbReference type="EMBL" id="MCO1658983.1"/>
    </source>
</evidence>
<proteinExistence type="predicted"/>